<evidence type="ECO:0000256" key="1">
    <source>
        <dbReference type="SAM" id="MobiDB-lite"/>
    </source>
</evidence>
<comment type="caution">
    <text evidence="2">The sequence shown here is derived from an EMBL/GenBank/DDBJ whole genome shotgun (WGS) entry which is preliminary data.</text>
</comment>
<feature type="region of interest" description="Disordered" evidence="1">
    <location>
        <begin position="129"/>
        <end position="150"/>
    </location>
</feature>
<dbReference type="AlphaFoldDB" id="A0AA38TMV7"/>
<proteinExistence type="predicted"/>
<gene>
    <name evidence="2" type="ORF">OSB04_017433</name>
</gene>
<reference evidence="2" key="1">
    <citation type="submission" date="2023-03" db="EMBL/GenBank/DDBJ databases">
        <title>Chromosome-scale reference genome and RAD-based genetic map of yellow starthistle (Centaurea solstitialis) reveal putative structural variation and QTLs associated with invader traits.</title>
        <authorList>
            <person name="Reatini B."/>
            <person name="Cang F.A."/>
            <person name="Jiang Q."/>
            <person name="Mckibben M.T.W."/>
            <person name="Barker M.S."/>
            <person name="Rieseberg L.H."/>
            <person name="Dlugosch K.M."/>
        </authorList>
    </citation>
    <scope>NUCLEOTIDE SEQUENCE</scope>
    <source>
        <strain evidence="2">CAN-66</strain>
        <tissue evidence="2">Leaf</tissue>
    </source>
</reference>
<evidence type="ECO:0000313" key="3">
    <source>
        <dbReference type="Proteomes" id="UP001172457"/>
    </source>
</evidence>
<name>A0AA38TMV7_9ASTR</name>
<evidence type="ECO:0000313" key="2">
    <source>
        <dbReference type="EMBL" id="KAJ9553388.1"/>
    </source>
</evidence>
<accession>A0AA38TMV7</accession>
<dbReference type="Proteomes" id="UP001172457">
    <property type="component" value="Chromosome 4"/>
</dbReference>
<keyword evidence="3" id="KW-1185">Reference proteome</keyword>
<organism evidence="2 3">
    <name type="scientific">Centaurea solstitialis</name>
    <name type="common">yellow star-thistle</name>
    <dbReference type="NCBI Taxonomy" id="347529"/>
    <lineage>
        <taxon>Eukaryota</taxon>
        <taxon>Viridiplantae</taxon>
        <taxon>Streptophyta</taxon>
        <taxon>Embryophyta</taxon>
        <taxon>Tracheophyta</taxon>
        <taxon>Spermatophyta</taxon>
        <taxon>Magnoliopsida</taxon>
        <taxon>eudicotyledons</taxon>
        <taxon>Gunneridae</taxon>
        <taxon>Pentapetalae</taxon>
        <taxon>asterids</taxon>
        <taxon>campanulids</taxon>
        <taxon>Asterales</taxon>
        <taxon>Asteraceae</taxon>
        <taxon>Carduoideae</taxon>
        <taxon>Cardueae</taxon>
        <taxon>Centaureinae</taxon>
        <taxon>Centaurea</taxon>
    </lineage>
</organism>
<sequence>MWTALRSMGSDNKNKAVYMAIGAAYFWCIWEQRNSKAFNRGFKKEIEIFRSVQFLAFDWIRCRLKGCRTVSWENWASLRLSLENKFMVVRLSLSFVINLEDVVFITLFNTLTSIIFSRDFLDLKDVHGTRGGPSKASPGSRAPAPLIAVR</sequence>
<protein>
    <submittedName>
        <fullName evidence="2">Uncharacterized protein</fullName>
    </submittedName>
</protein>
<dbReference type="EMBL" id="JARYMX010000004">
    <property type="protein sequence ID" value="KAJ9553388.1"/>
    <property type="molecule type" value="Genomic_DNA"/>
</dbReference>